<keyword evidence="2 5" id="KW-0812">Transmembrane</keyword>
<comment type="caution">
    <text evidence="6">The sequence shown here is derived from an EMBL/GenBank/DDBJ whole genome shotgun (WGS) entry which is preliminary data.</text>
</comment>
<organism evidence="6 7">
    <name type="scientific">Sungkyunkwania multivorans</name>
    <dbReference type="NCBI Taxonomy" id="1173618"/>
    <lineage>
        <taxon>Bacteria</taxon>
        <taxon>Pseudomonadati</taxon>
        <taxon>Bacteroidota</taxon>
        <taxon>Flavobacteriia</taxon>
        <taxon>Flavobacteriales</taxon>
        <taxon>Flavobacteriaceae</taxon>
        <taxon>Sungkyunkwania</taxon>
    </lineage>
</organism>
<evidence type="ECO:0000256" key="2">
    <source>
        <dbReference type="ARBA" id="ARBA00022692"/>
    </source>
</evidence>
<dbReference type="Proteomes" id="UP001596978">
    <property type="component" value="Unassembled WGS sequence"/>
</dbReference>
<dbReference type="InterPro" id="IPR003689">
    <property type="entry name" value="ZIP"/>
</dbReference>
<feature type="transmembrane region" description="Helical" evidence="5">
    <location>
        <begin position="120"/>
        <end position="140"/>
    </location>
</feature>
<dbReference type="PANTHER" id="PTHR11040:SF44">
    <property type="entry name" value="PROTEIN ZNTC-RELATED"/>
    <property type="match status" value="1"/>
</dbReference>
<keyword evidence="4 5" id="KW-0472">Membrane</keyword>
<evidence type="ECO:0000256" key="5">
    <source>
        <dbReference type="SAM" id="Phobius"/>
    </source>
</evidence>
<evidence type="ECO:0000256" key="3">
    <source>
        <dbReference type="ARBA" id="ARBA00022989"/>
    </source>
</evidence>
<comment type="subcellular location">
    <subcellularLocation>
        <location evidence="1">Membrane</location>
        <topology evidence="1">Multi-pass membrane protein</topology>
    </subcellularLocation>
</comment>
<dbReference type="EMBL" id="JBHTJH010000002">
    <property type="protein sequence ID" value="MFD0860951.1"/>
    <property type="molecule type" value="Genomic_DNA"/>
</dbReference>
<evidence type="ECO:0000256" key="4">
    <source>
        <dbReference type="ARBA" id="ARBA00023136"/>
    </source>
</evidence>
<feature type="transmembrane region" description="Helical" evidence="5">
    <location>
        <begin position="31"/>
        <end position="53"/>
    </location>
</feature>
<dbReference type="RefSeq" id="WP_386403035.1">
    <property type="nucleotide sequence ID" value="NZ_JBHTJH010000002.1"/>
</dbReference>
<keyword evidence="7" id="KW-1185">Reference proteome</keyword>
<evidence type="ECO:0000256" key="1">
    <source>
        <dbReference type="ARBA" id="ARBA00004141"/>
    </source>
</evidence>
<feature type="transmembrane region" description="Helical" evidence="5">
    <location>
        <begin position="147"/>
        <end position="166"/>
    </location>
</feature>
<keyword evidence="3 5" id="KW-1133">Transmembrane helix</keyword>
<dbReference type="PANTHER" id="PTHR11040">
    <property type="entry name" value="ZINC/IRON TRANSPORTER"/>
    <property type="match status" value="1"/>
</dbReference>
<accession>A0ABW3CT83</accession>
<gene>
    <name evidence="6" type="ORF">ACFQ1M_01920</name>
</gene>
<feature type="transmembrane region" description="Helical" evidence="5">
    <location>
        <begin position="178"/>
        <end position="197"/>
    </location>
</feature>
<evidence type="ECO:0000313" key="7">
    <source>
        <dbReference type="Proteomes" id="UP001596978"/>
    </source>
</evidence>
<proteinExistence type="predicted"/>
<feature type="transmembrane region" description="Helical" evidence="5">
    <location>
        <begin position="59"/>
        <end position="77"/>
    </location>
</feature>
<sequence length="222" mass="25071">MSIYILPIFAVLIGFLFVLIFKPSKKKNLKLLLAFSGAFLLSITVFEMLPQVFSDNGGKVGLFIMLGILLQIFLEFFSKGAEHGHVHIHQHEMSFPWLLFISLSIHALLEGFPIKTHDNLVLGIVIHKIPVAVILTTFFFNSNIKRWQTIIFLVLFAFMTPLGSYLNTLEAINDYQNLISALVIGIFLHISTTILFESTEGHKFNLAKMTVIVTAIIIAYFL</sequence>
<feature type="transmembrane region" description="Helical" evidence="5">
    <location>
        <begin position="204"/>
        <end position="221"/>
    </location>
</feature>
<evidence type="ECO:0000313" key="6">
    <source>
        <dbReference type="EMBL" id="MFD0860951.1"/>
    </source>
</evidence>
<dbReference type="Pfam" id="PF02535">
    <property type="entry name" value="Zip"/>
    <property type="match status" value="1"/>
</dbReference>
<name>A0ABW3CT83_9FLAO</name>
<reference evidence="7" key="1">
    <citation type="journal article" date="2019" name="Int. J. Syst. Evol. Microbiol.">
        <title>The Global Catalogue of Microorganisms (GCM) 10K type strain sequencing project: providing services to taxonomists for standard genome sequencing and annotation.</title>
        <authorList>
            <consortium name="The Broad Institute Genomics Platform"/>
            <consortium name="The Broad Institute Genome Sequencing Center for Infectious Disease"/>
            <person name="Wu L."/>
            <person name="Ma J."/>
        </authorList>
    </citation>
    <scope>NUCLEOTIDE SEQUENCE [LARGE SCALE GENOMIC DNA]</scope>
    <source>
        <strain evidence="7">CCUG 62952</strain>
    </source>
</reference>
<protein>
    <submittedName>
        <fullName evidence="6">ZIP family metal transporter</fullName>
    </submittedName>
</protein>
<feature type="transmembrane region" description="Helical" evidence="5">
    <location>
        <begin position="97"/>
        <end position="114"/>
    </location>
</feature>
<feature type="transmembrane region" description="Helical" evidence="5">
    <location>
        <begin position="6"/>
        <end position="24"/>
    </location>
</feature>